<dbReference type="Proteomes" id="UP000317238">
    <property type="component" value="Unassembled WGS sequence"/>
</dbReference>
<dbReference type="Pfam" id="PF10070">
    <property type="entry name" value="DabA"/>
    <property type="match status" value="1"/>
</dbReference>
<gene>
    <name evidence="6" type="primary">dabA</name>
    <name evidence="7" type="ORF">Pan14r_17140</name>
</gene>
<dbReference type="HAMAP" id="MF_01871">
    <property type="entry name" value="DabA"/>
    <property type="match status" value="1"/>
</dbReference>
<comment type="cofactor">
    <cofactor evidence="6">
        <name>Zn(2+)</name>
        <dbReference type="ChEBI" id="CHEBI:29105"/>
    </cofactor>
</comment>
<sequence>MDRRSFGCLSLPMNMPALEMDAAIGRSTPPHDPLTSLRQQIEHAAHLLPSQGPITVFVHHNTLHAFEDLDFDGGVQAGGRTFGCQAYLPEDRYRTMLEEGRIRVEDLEAVLHEDLEDEADRLVSVFCTRYALRLSMMQFPLHAGSTHELRWVVAETDALRRFRDEVSPAVREEMLTDTRAAVQQRIQKPSPMRDTMDEVLQQFDSSKNQSWSDRRWEAFVLNYLWRVCCEGVRIADPPVETMDAHSGVFEQRIRHRDVLIQTGADDADVPVHETLIRFCAAFLDQGFAAWNLPHRSQGFYRCFLSHHVDGPAPTRWLRSVQRECRRLSDHHVQPLQSIRESLQLLGVEESEQEPFITQTLLALRGWSGMVWQMETNAEWTPHPAPPGSLVEFLAIRLMLDRIAIAEVARNLSGHHVPLNKLRPTFRRDDTAAPANHFEQRAYTVFQLAQVLGWRPRDLENLAPQQWNALLAEIESFPALERRRIYHRAFERKYRNETLDAVIAHSRRPNHRSNQRPVFQIVCCLDEREESFRRHLEEVQPDCETFGIAGFFGVAMYYRGAADAHYTPLCPVNVKPDHFVVETPVYSAVEAERRRADARRTLGHATHRAHLGSRSFLGGALTGIFGSIAAVPLVARIMFPRTTAQIRRWFGSIVRTQSTELCLERLQPDPGSDNGHIGYSVEEMAGIVEGGLRALGLANPDLLSELVVICGHGSASLNNPHEAAHDCGACGGGRGGPNARAFAQMANDVRVRSRLAERGLTIPDSTFFIGGYHNTCDDTMSWYDLDRVPLVQRKRFEAAKADIDEARKRSAHERCRRFESAGDSLDFDEALRHVEGRAEDLSQTRPEYGHATNALCFVGRREWSRGLFLDRRAFLTSYDPTQDDDRSSILEQMLQAVIPVCAGINLEYYFSYVDPIGYGCGTKLPHNITSLLGVMDGAESDLRPGLPWQMVEIHEPVRLLFVIETTPQAMKRIIDDNEAIARLVKGGWVQLAIFDPDSGRIRRWFKDDFVLYAPHEREIPAVNSSPDWYAGKREHLGFASILSASAAQPGDVA</sequence>
<evidence type="ECO:0000256" key="3">
    <source>
        <dbReference type="ARBA" id="ARBA00022723"/>
    </source>
</evidence>
<comment type="caution">
    <text evidence="7">The sequence shown here is derived from an EMBL/GenBank/DDBJ whole genome shotgun (WGS) entry which is preliminary data.</text>
</comment>
<comment type="subcellular location">
    <subcellularLocation>
        <location evidence="6">Cell membrane</location>
        <topology evidence="6">Peripheral membrane protein</topology>
    </subcellularLocation>
</comment>
<name>A0A5C5Y3B6_9PLAN</name>
<protein>
    <recommendedName>
        <fullName evidence="6">Probable inorganic carbon transporter subunit DabA</fullName>
    </recommendedName>
</protein>
<evidence type="ECO:0000256" key="6">
    <source>
        <dbReference type="HAMAP-Rule" id="MF_01871"/>
    </source>
</evidence>
<evidence type="ECO:0000256" key="1">
    <source>
        <dbReference type="ARBA" id="ARBA00022448"/>
    </source>
</evidence>
<dbReference type="EMBL" id="SJPL01000001">
    <property type="protein sequence ID" value="TWT69428.1"/>
    <property type="molecule type" value="Genomic_DNA"/>
</dbReference>
<feature type="binding site" evidence="6">
    <location>
        <position position="525"/>
    </location>
    <ligand>
        <name>Zn(2+)</name>
        <dbReference type="ChEBI" id="CHEBI:29105"/>
    </ligand>
</feature>
<feature type="binding site" evidence="6">
    <location>
        <position position="523"/>
    </location>
    <ligand>
        <name>Zn(2+)</name>
        <dbReference type="ChEBI" id="CHEBI:29105"/>
    </ligand>
</feature>
<dbReference type="InterPro" id="IPR018752">
    <property type="entry name" value="DabA"/>
</dbReference>
<comment type="function">
    <text evidence="6">Part of an energy-coupled inorganic carbon pump.</text>
</comment>
<dbReference type="PANTHER" id="PTHR38344">
    <property type="entry name" value="UPF0753 PROTEIN AQ_863"/>
    <property type="match status" value="1"/>
</dbReference>
<comment type="similarity">
    <text evidence="6">Belongs to the inorganic carbon transporter (TC 9.A.2) DabA family.</text>
</comment>
<comment type="subunit">
    <text evidence="6">Forms a complex with DabB.</text>
</comment>
<reference evidence="7 8" key="1">
    <citation type="submission" date="2019-02" db="EMBL/GenBank/DDBJ databases">
        <title>Deep-cultivation of Planctomycetes and their phenomic and genomic characterization uncovers novel biology.</title>
        <authorList>
            <person name="Wiegand S."/>
            <person name="Jogler M."/>
            <person name="Boedeker C."/>
            <person name="Pinto D."/>
            <person name="Vollmers J."/>
            <person name="Rivas-Marin E."/>
            <person name="Kohn T."/>
            <person name="Peeters S.H."/>
            <person name="Heuer A."/>
            <person name="Rast P."/>
            <person name="Oberbeckmann S."/>
            <person name="Bunk B."/>
            <person name="Jeske O."/>
            <person name="Meyerdierks A."/>
            <person name="Storesund J.E."/>
            <person name="Kallscheuer N."/>
            <person name="Luecker S."/>
            <person name="Lage O.M."/>
            <person name="Pohl T."/>
            <person name="Merkel B.J."/>
            <person name="Hornburger P."/>
            <person name="Mueller R.-W."/>
            <person name="Bruemmer F."/>
            <person name="Labrenz M."/>
            <person name="Spormann A.M."/>
            <person name="Op Den Camp H."/>
            <person name="Overmann J."/>
            <person name="Amann R."/>
            <person name="Jetten M.S.M."/>
            <person name="Mascher T."/>
            <person name="Medema M.H."/>
            <person name="Devos D.P."/>
            <person name="Kaster A.-K."/>
            <person name="Ovreas L."/>
            <person name="Rohde M."/>
            <person name="Galperin M.Y."/>
            <person name="Jogler C."/>
        </authorList>
    </citation>
    <scope>NUCLEOTIDE SEQUENCE [LARGE SCALE GENOMIC DNA]</scope>
    <source>
        <strain evidence="7 8">Pan14r</strain>
    </source>
</reference>
<dbReference type="GO" id="GO:0005886">
    <property type="term" value="C:plasma membrane"/>
    <property type="evidence" value="ECO:0007669"/>
    <property type="project" value="UniProtKB-SubCell"/>
</dbReference>
<keyword evidence="8" id="KW-1185">Reference proteome</keyword>
<accession>A0A5C5Y3B6</accession>
<organism evidence="7 8">
    <name type="scientific">Crateriforma conspicua</name>
    <dbReference type="NCBI Taxonomy" id="2527996"/>
    <lineage>
        <taxon>Bacteria</taxon>
        <taxon>Pseudomonadati</taxon>
        <taxon>Planctomycetota</taxon>
        <taxon>Planctomycetia</taxon>
        <taxon>Planctomycetales</taxon>
        <taxon>Planctomycetaceae</taxon>
        <taxon>Crateriforma</taxon>
    </lineage>
</organism>
<proteinExistence type="inferred from homology"/>
<evidence type="ECO:0000313" key="7">
    <source>
        <dbReference type="EMBL" id="TWT69428.1"/>
    </source>
</evidence>
<evidence type="ECO:0000256" key="4">
    <source>
        <dbReference type="ARBA" id="ARBA00022833"/>
    </source>
</evidence>
<feature type="binding site" evidence="6">
    <location>
        <position position="711"/>
    </location>
    <ligand>
        <name>Zn(2+)</name>
        <dbReference type="ChEBI" id="CHEBI:29105"/>
    </ligand>
</feature>
<feature type="binding site" evidence="6">
    <location>
        <position position="726"/>
    </location>
    <ligand>
        <name>Zn(2+)</name>
        <dbReference type="ChEBI" id="CHEBI:29105"/>
    </ligand>
</feature>
<evidence type="ECO:0000256" key="5">
    <source>
        <dbReference type="ARBA" id="ARBA00023136"/>
    </source>
</evidence>
<dbReference type="GO" id="GO:0008270">
    <property type="term" value="F:zinc ion binding"/>
    <property type="evidence" value="ECO:0007669"/>
    <property type="project" value="UniProtKB-UniRule"/>
</dbReference>
<dbReference type="AlphaFoldDB" id="A0A5C5Y3B6"/>
<keyword evidence="2 6" id="KW-1003">Cell membrane</keyword>
<keyword evidence="1 6" id="KW-0813">Transport</keyword>
<keyword evidence="3 6" id="KW-0479">Metal-binding</keyword>
<evidence type="ECO:0000313" key="8">
    <source>
        <dbReference type="Proteomes" id="UP000317238"/>
    </source>
</evidence>
<evidence type="ECO:0000256" key="2">
    <source>
        <dbReference type="ARBA" id="ARBA00022475"/>
    </source>
</evidence>
<keyword evidence="4 6" id="KW-0862">Zinc</keyword>
<dbReference type="PANTHER" id="PTHR38344:SF1">
    <property type="entry name" value="INORGANIC CARBON TRANSPORTER SUBUNIT DABA-RELATED"/>
    <property type="match status" value="1"/>
</dbReference>
<keyword evidence="5 6" id="KW-0472">Membrane</keyword>